<proteinExistence type="inferred from homology"/>
<feature type="transmembrane region" description="Helical" evidence="8">
    <location>
        <begin position="165"/>
        <end position="191"/>
    </location>
</feature>
<evidence type="ECO:0000256" key="8">
    <source>
        <dbReference type="SAM" id="Phobius"/>
    </source>
</evidence>
<feature type="transmembrane region" description="Helical" evidence="8">
    <location>
        <begin position="211"/>
        <end position="228"/>
    </location>
</feature>
<evidence type="ECO:0000313" key="9">
    <source>
        <dbReference type="EMBL" id="MEC0231680.1"/>
    </source>
</evidence>
<feature type="transmembrane region" description="Helical" evidence="8">
    <location>
        <begin position="293"/>
        <end position="314"/>
    </location>
</feature>
<comment type="subcellular location">
    <subcellularLocation>
        <location evidence="1">Cell membrane</location>
        <topology evidence="1">Multi-pass membrane protein</topology>
    </subcellularLocation>
</comment>
<dbReference type="EMBL" id="JARLKY010000101">
    <property type="protein sequence ID" value="MEC0231680.1"/>
    <property type="molecule type" value="Genomic_DNA"/>
</dbReference>
<comment type="similarity">
    <text evidence="2">Belongs to the binding-protein-dependent transport system permease family. FecCD subfamily.</text>
</comment>
<evidence type="ECO:0000256" key="1">
    <source>
        <dbReference type="ARBA" id="ARBA00004651"/>
    </source>
</evidence>
<dbReference type="CDD" id="cd06550">
    <property type="entry name" value="TM_ABC_iron-siderophores_like"/>
    <property type="match status" value="1"/>
</dbReference>
<evidence type="ECO:0000256" key="3">
    <source>
        <dbReference type="ARBA" id="ARBA00022448"/>
    </source>
</evidence>
<feature type="transmembrane region" description="Helical" evidence="8">
    <location>
        <begin position="254"/>
        <end position="281"/>
    </location>
</feature>
<keyword evidence="10" id="KW-1185">Reference proteome</keyword>
<evidence type="ECO:0000256" key="4">
    <source>
        <dbReference type="ARBA" id="ARBA00022475"/>
    </source>
</evidence>
<evidence type="ECO:0000256" key="2">
    <source>
        <dbReference type="ARBA" id="ARBA00007935"/>
    </source>
</evidence>
<dbReference type="InterPro" id="IPR000522">
    <property type="entry name" value="ABC_transptr_permease_BtuC"/>
</dbReference>
<feature type="transmembrane region" description="Helical" evidence="8">
    <location>
        <begin position="23"/>
        <end position="48"/>
    </location>
</feature>
<dbReference type="Pfam" id="PF01032">
    <property type="entry name" value="FecCD"/>
    <property type="match status" value="1"/>
</dbReference>
<dbReference type="RefSeq" id="WP_326075702.1">
    <property type="nucleotide sequence ID" value="NZ_JARLKY010000101.1"/>
</dbReference>
<dbReference type="SUPFAM" id="SSF81345">
    <property type="entry name" value="ABC transporter involved in vitamin B12 uptake, BtuC"/>
    <property type="match status" value="1"/>
</dbReference>
<reference evidence="9 10" key="1">
    <citation type="submission" date="2023-03" db="EMBL/GenBank/DDBJ databases">
        <title>Bacillus Genome Sequencing.</title>
        <authorList>
            <person name="Dunlap C."/>
        </authorList>
    </citation>
    <scope>NUCLEOTIDE SEQUENCE [LARGE SCALE GENOMIC DNA]</scope>
    <source>
        <strain evidence="9 10">BD-533</strain>
    </source>
</reference>
<evidence type="ECO:0000256" key="5">
    <source>
        <dbReference type="ARBA" id="ARBA00022692"/>
    </source>
</evidence>
<dbReference type="Gene3D" id="1.10.3470.10">
    <property type="entry name" value="ABC transporter involved in vitamin B12 uptake, BtuC"/>
    <property type="match status" value="1"/>
</dbReference>
<accession>A0ABU6GBW2</accession>
<name>A0ABU6GBW2_9BACL</name>
<feature type="transmembrane region" description="Helical" evidence="8">
    <location>
        <begin position="79"/>
        <end position="100"/>
    </location>
</feature>
<organism evidence="9 10">
    <name type="scientific">Paenibacillus alba</name>
    <dbReference type="NCBI Taxonomy" id="1197127"/>
    <lineage>
        <taxon>Bacteria</taxon>
        <taxon>Bacillati</taxon>
        <taxon>Bacillota</taxon>
        <taxon>Bacilli</taxon>
        <taxon>Bacillales</taxon>
        <taxon>Paenibacillaceae</taxon>
        <taxon>Paenibacillus</taxon>
    </lineage>
</organism>
<protein>
    <submittedName>
        <fullName evidence="9">Iron ABC transporter permease</fullName>
    </submittedName>
</protein>
<dbReference type="PANTHER" id="PTHR30472:SF24">
    <property type="entry name" value="FERRIC ENTEROBACTIN TRANSPORT SYSTEM PERMEASE PROTEIN FEPG"/>
    <property type="match status" value="1"/>
</dbReference>
<dbReference type="PANTHER" id="PTHR30472">
    <property type="entry name" value="FERRIC ENTEROBACTIN TRANSPORT SYSTEM PERMEASE PROTEIN"/>
    <property type="match status" value="1"/>
</dbReference>
<keyword evidence="5 8" id="KW-0812">Transmembrane</keyword>
<feature type="transmembrane region" description="Helical" evidence="8">
    <location>
        <begin position="326"/>
        <end position="343"/>
    </location>
</feature>
<gene>
    <name evidence="9" type="ORF">P4I72_31715</name>
</gene>
<evidence type="ECO:0000256" key="7">
    <source>
        <dbReference type="ARBA" id="ARBA00023136"/>
    </source>
</evidence>
<keyword evidence="3" id="KW-0813">Transport</keyword>
<evidence type="ECO:0000313" key="10">
    <source>
        <dbReference type="Proteomes" id="UP001338137"/>
    </source>
</evidence>
<evidence type="ECO:0000256" key="6">
    <source>
        <dbReference type="ARBA" id="ARBA00022989"/>
    </source>
</evidence>
<sequence>MSRYVTFRSERLRVSFLMEKKRMAMLFVSMLILLMLSIISIGAGTLYISPLRTVQVLWGGPHGEAMESIVIWNFRLPRLIMACLAGMALALAGTIMQGVVRNPLASPDIIGITSGAAMAAVLFLAIFSLKTSIFLMPVFAFVGALVVAVFIYLAAWKKGISPSRIILVGLGVSALLEALKTLFLIFSPIAVLSQAKVWLTGTIYGANWDTVLYYSPWLILFVPILFTLSRRLNIQVLGNELPILLGGRLQLQRFALIFTAAGLAGSAVAFVGSVGFIGLMAPHISRRIVGGSHGILLVCSAVMGAILLVAADLVGRTLFAPRDIPAGVFTAVIGAPFFLYMLIKVKRQQG</sequence>
<feature type="transmembrane region" description="Helical" evidence="8">
    <location>
        <begin position="133"/>
        <end position="153"/>
    </location>
</feature>
<keyword evidence="7 8" id="KW-0472">Membrane</keyword>
<feature type="transmembrane region" description="Helical" evidence="8">
    <location>
        <begin position="109"/>
        <end position="127"/>
    </location>
</feature>
<comment type="caution">
    <text evidence="9">The sequence shown here is derived from an EMBL/GenBank/DDBJ whole genome shotgun (WGS) entry which is preliminary data.</text>
</comment>
<keyword evidence="4" id="KW-1003">Cell membrane</keyword>
<dbReference type="InterPro" id="IPR037294">
    <property type="entry name" value="ABC_BtuC-like"/>
</dbReference>
<keyword evidence="6 8" id="KW-1133">Transmembrane helix</keyword>
<dbReference type="Proteomes" id="UP001338137">
    <property type="component" value="Unassembled WGS sequence"/>
</dbReference>